<keyword evidence="7" id="KW-0239">DNA-directed DNA polymerase</keyword>
<evidence type="ECO:0000313" key="12">
    <source>
        <dbReference type="Proteomes" id="UP000460435"/>
    </source>
</evidence>
<evidence type="ECO:0000259" key="10">
    <source>
        <dbReference type="PROSITE" id="PS50937"/>
    </source>
</evidence>
<dbReference type="GO" id="GO:0003677">
    <property type="term" value="F:DNA binding"/>
    <property type="evidence" value="ECO:0007669"/>
    <property type="project" value="UniProtKB-KW"/>
</dbReference>
<dbReference type="InterPro" id="IPR046938">
    <property type="entry name" value="DNA_clamp_sf"/>
</dbReference>
<feature type="coiled-coil region" evidence="9">
    <location>
        <begin position="118"/>
        <end position="152"/>
    </location>
</feature>
<dbReference type="Gene3D" id="3.10.150.10">
    <property type="entry name" value="DNA Polymerase III, subunit A, domain 2"/>
    <property type="match status" value="2"/>
</dbReference>
<reference evidence="11 12" key="1">
    <citation type="submission" date="2019-11" db="EMBL/GenBank/DDBJ databases">
        <authorList>
            <person name="Li X.-J."/>
            <person name="Feng X.-M."/>
        </authorList>
    </citation>
    <scope>NUCLEOTIDE SEQUENCE [LARGE SCALE GENOMIC DNA]</scope>
    <source>
        <strain evidence="11 12">XMNu-373</strain>
    </source>
</reference>
<dbReference type="Proteomes" id="UP000460435">
    <property type="component" value="Unassembled WGS sequence"/>
</dbReference>
<keyword evidence="9" id="KW-0175">Coiled coil</keyword>
<dbReference type="Pfam" id="PF00376">
    <property type="entry name" value="MerR"/>
    <property type="match status" value="1"/>
</dbReference>
<evidence type="ECO:0000256" key="9">
    <source>
        <dbReference type="SAM" id="Coils"/>
    </source>
</evidence>
<dbReference type="InterPro" id="IPR000551">
    <property type="entry name" value="MerR-type_HTH_dom"/>
</dbReference>
<evidence type="ECO:0000256" key="5">
    <source>
        <dbReference type="ARBA" id="ARBA00022695"/>
    </source>
</evidence>
<accession>A0A7K3M6J3</accession>
<dbReference type="SMART" id="SM00422">
    <property type="entry name" value="HTH_MERR"/>
    <property type="match status" value="1"/>
</dbReference>
<keyword evidence="3" id="KW-0963">Cytoplasm</keyword>
<protein>
    <submittedName>
        <fullName evidence="11">MerR family DNA-binding transcriptional regulator</fullName>
    </submittedName>
</protein>
<gene>
    <name evidence="11" type="ORF">F7O44_13245</name>
</gene>
<evidence type="ECO:0000256" key="7">
    <source>
        <dbReference type="ARBA" id="ARBA00022932"/>
    </source>
</evidence>
<dbReference type="PANTHER" id="PTHR30478">
    <property type="entry name" value="DNA POLYMERASE III SUBUNIT BETA"/>
    <property type="match status" value="1"/>
</dbReference>
<evidence type="ECO:0000256" key="2">
    <source>
        <dbReference type="ARBA" id="ARBA00010752"/>
    </source>
</evidence>
<comment type="caution">
    <text evidence="11">The sequence shown here is derived from an EMBL/GenBank/DDBJ whole genome shotgun (WGS) entry which is preliminary data.</text>
</comment>
<dbReference type="GO" id="GO:0008408">
    <property type="term" value="F:3'-5' exonuclease activity"/>
    <property type="evidence" value="ECO:0007669"/>
    <property type="project" value="InterPro"/>
</dbReference>
<dbReference type="PROSITE" id="PS50937">
    <property type="entry name" value="HTH_MERR_2"/>
    <property type="match status" value="1"/>
</dbReference>
<dbReference type="GO" id="GO:0005737">
    <property type="term" value="C:cytoplasm"/>
    <property type="evidence" value="ECO:0007669"/>
    <property type="project" value="UniProtKB-SubCell"/>
</dbReference>
<dbReference type="Gene3D" id="1.10.1660.10">
    <property type="match status" value="1"/>
</dbReference>
<keyword evidence="4" id="KW-0808">Transferase</keyword>
<keyword evidence="12" id="KW-1185">Reference proteome</keyword>
<proteinExistence type="inferred from homology"/>
<dbReference type="SUPFAM" id="SSF55979">
    <property type="entry name" value="DNA clamp"/>
    <property type="match status" value="2"/>
</dbReference>
<dbReference type="InterPro" id="IPR009061">
    <property type="entry name" value="DNA-bd_dom_put_sf"/>
</dbReference>
<comment type="similarity">
    <text evidence="2">Belongs to the beta sliding clamp family.</text>
</comment>
<feature type="domain" description="HTH merR-type" evidence="10">
    <location>
        <begin position="43"/>
        <end position="110"/>
    </location>
</feature>
<dbReference type="GO" id="GO:0006271">
    <property type="term" value="P:DNA strand elongation involved in DNA replication"/>
    <property type="evidence" value="ECO:0007669"/>
    <property type="project" value="TreeGrafter"/>
</dbReference>
<sequence length="395" mass="42962">MRRSAAIRMRASSCSSSGRRLVDPQPGRGARVHGVDDDELRGIGDMAQASGLSVSALRFYDRAGLLIPAVVDPATGYRRYSADQLASARLLAGMRQVGLPLAEIAAVLEQRCDVAAATSVLDAHVRRLEDRLDDARRELRRLRSLLDSEQGEPSRWPDESVSVDVDARALARALDAIRFAVADASREPRLNGALIECESSAVRIVATDRYRLTACEVVAFQRAGTRMSVVAPAGFLDDARALLDHDGDATIDLDRGRIAITAAAAHVSADCMVDAFPDYRQILRRHAGGSRFVVDAQDLRAHVSSVTARPFYRESDGVRTTVITLRAHSDGTFEVTANQPETETDVILDRSFLLEAIDACAAERITLEIAGPLAPVALRRPDDEQFVSLLMPVRP</sequence>
<evidence type="ECO:0000256" key="4">
    <source>
        <dbReference type="ARBA" id="ARBA00022679"/>
    </source>
</evidence>
<name>A0A7K3M6J3_9ACTN</name>
<comment type="subcellular location">
    <subcellularLocation>
        <location evidence="1">Cytoplasm</location>
    </subcellularLocation>
</comment>
<dbReference type="GO" id="GO:0009360">
    <property type="term" value="C:DNA polymerase III complex"/>
    <property type="evidence" value="ECO:0007669"/>
    <property type="project" value="InterPro"/>
</dbReference>
<evidence type="ECO:0000313" key="11">
    <source>
        <dbReference type="EMBL" id="NDL58038.1"/>
    </source>
</evidence>
<dbReference type="GO" id="GO:0003887">
    <property type="term" value="F:DNA-directed DNA polymerase activity"/>
    <property type="evidence" value="ECO:0007669"/>
    <property type="project" value="UniProtKB-KW"/>
</dbReference>
<dbReference type="PROSITE" id="PS00552">
    <property type="entry name" value="HTH_MERR_1"/>
    <property type="match status" value="1"/>
</dbReference>
<keyword evidence="5" id="KW-0548">Nucleotidyltransferase</keyword>
<dbReference type="InterPro" id="IPR022637">
    <property type="entry name" value="DNA_polIII_beta_cen"/>
</dbReference>
<evidence type="ECO:0000256" key="1">
    <source>
        <dbReference type="ARBA" id="ARBA00004496"/>
    </source>
</evidence>
<keyword evidence="6" id="KW-0235">DNA replication</keyword>
<dbReference type="PANTHER" id="PTHR30478:SF0">
    <property type="entry name" value="BETA SLIDING CLAMP"/>
    <property type="match status" value="1"/>
</dbReference>
<evidence type="ECO:0000256" key="8">
    <source>
        <dbReference type="ARBA" id="ARBA00023125"/>
    </source>
</evidence>
<dbReference type="GO" id="GO:0006355">
    <property type="term" value="P:regulation of DNA-templated transcription"/>
    <property type="evidence" value="ECO:0007669"/>
    <property type="project" value="InterPro"/>
</dbReference>
<dbReference type="Pfam" id="PF02767">
    <property type="entry name" value="DNA_pol3_beta_2"/>
    <property type="match status" value="1"/>
</dbReference>
<dbReference type="InterPro" id="IPR001001">
    <property type="entry name" value="DNA_polIII_beta"/>
</dbReference>
<evidence type="ECO:0000256" key="6">
    <source>
        <dbReference type="ARBA" id="ARBA00022705"/>
    </source>
</evidence>
<dbReference type="CDD" id="cd00140">
    <property type="entry name" value="beta_clamp"/>
    <property type="match status" value="1"/>
</dbReference>
<dbReference type="EMBL" id="WLZY01000004">
    <property type="protein sequence ID" value="NDL58038.1"/>
    <property type="molecule type" value="Genomic_DNA"/>
</dbReference>
<dbReference type="SMART" id="SM00480">
    <property type="entry name" value="POL3Bc"/>
    <property type="match status" value="1"/>
</dbReference>
<evidence type="ECO:0000256" key="3">
    <source>
        <dbReference type="ARBA" id="ARBA00022490"/>
    </source>
</evidence>
<organism evidence="11 12">
    <name type="scientific">Phytoactinopolyspora mesophila</name>
    <dbReference type="NCBI Taxonomy" id="2650750"/>
    <lineage>
        <taxon>Bacteria</taxon>
        <taxon>Bacillati</taxon>
        <taxon>Actinomycetota</taxon>
        <taxon>Actinomycetes</taxon>
        <taxon>Jiangellales</taxon>
        <taxon>Jiangellaceae</taxon>
        <taxon>Phytoactinopolyspora</taxon>
    </lineage>
</organism>
<dbReference type="SUPFAM" id="SSF46955">
    <property type="entry name" value="Putative DNA-binding domain"/>
    <property type="match status" value="1"/>
</dbReference>
<dbReference type="AlphaFoldDB" id="A0A7K3M6J3"/>
<keyword evidence="8 11" id="KW-0238">DNA-binding</keyword>